<dbReference type="AlphaFoldDB" id="A3P0H5"/>
<accession>A3P0H5</accession>
<protein>
    <submittedName>
        <fullName evidence="1">Uncharacterized protein</fullName>
    </submittedName>
</protein>
<reference evidence="1 2" key="1">
    <citation type="submission" date="2007-02" db="EMBL/GenBank/DDBJ databases">
        <authorList>
            <person name="DeShazer D."/>
            <person name="Woods D.E."/>
            <person name="Nierman W.C."/>
        </authorList>
    </citation>
    <scope>NUCLEOTIDE SEQUENCE [LARGE SCALE GENOMIC DNA]</scope>
    <source>
        <strain evidence="1 2">1106a</strain>
    </source>
</reference>
<evidence type="ECO:0000313" key="1">
    <source>
        <dbReference type="EMBL" id="ABN91017.1"/>
    </source>
</evidence>
<organism evidence="1 2">
    <name type="scientific">Burkholderia pseudomallei (strain 1106a)</name>
    <dbReference type="NCBI Taxonomy" id="357348"/>
    <lineage>
        <taxon>Bacteria</taxon>
        <taxon>Pseudomonadati</taxon>
        <taxon>Pseudomonadota</taxon>
        <taxon>Betaproteobacteria</taxon>
        <taxon>Burkholderiales</taxon>
        <taxon>Burkholderiaceae</taxon>
        <taxon>Burkholderia</taxon>
        <taxon>pseudomallei group</taxon>
    </lineage>
</organism>
<gene>
    <name evidence="1" type="ordered locus">BURPS1106A_3875</name>
</gene>
<proteinExistence type="predicted"/>
<evidence type="ECO:0000313" key="2">
    <source>
        <dbReference type="Proteomes" id="UP000006738"/>
    </source>
</evidence>
<dbReference type="KEGG" id="bpl:BURPS1106A_3875"/>
<dbReference type="Proteomes" id="UP000006738">
    <property type="component" value="Chromosome I"/>
</dbReference>
<dbReference type="HOGENOM" id="CLU_3325591_0_0_4"/>
<sequence length="38" mass="4346">MVPIEFSRTDSEGQLTGRQCRDMVPAVEKIFFLSQICL</sequence>
<name>A3P0H5_BURP0</name>
<dbReference type="EMBL" id="CP000572">
    <property type="protein sequence ID" value="ABN91017.1"/>
    <property type="molecule type" value="Genomic_DNA"/>
</dbReference>